<gene>
    <name evidence="7" type="ORF">FOZ74_03660</name>
</gene>
<dbReference type="Proteomes" id="UP000321199">
    <property type="component" value="Chromosome"/>
</dbReference>
<organism evidence="7 8">
    <name type="scientific">Comamonas flocculans</name>
    <dbReference type="NCBI Taxonomy" id="2597701"/>
    <lineage>
        <taxon>Bacteria</taxon>
        <taxon>Pseudomonadati</taxon>
        <taxon>Pseudomonadota</taxon>
        <taxon>Betaproteobacteria</taxon>
        <taxon>Burkholderiales</taxon>
        <taxon>Comamonadaceae</taxon>
        <taxon>Comamonas</taxon>
    </lineage>
</organism>
<keyword evidence="2" id="KW-0488">Methylation</keyword>
<evidence type="ECO:0000313" key="8">
    <source>
        <dbReference type="Proteomes" id="UP000321199"/>
    </source>
</evidence>
<dbReference type="InterPro" id="IPR003660">
    <property type="entry name" value="HAMP_dom"/>
</dbReference>
<dbReference type="InterPro" id="IPR051310">
    <property type="entry name" value="MCP_chemotaxis"/>
</dbReference>
<comment type="subcellular location">
    <subcellularLocation>
        <location evidence="1">Membrane</location>
    </subcellularLocation>
</comment>
<dbReference type="PANTHER" id="PTHR43531:SF14">
    <property type="entry name" value="METHYL-ACCEPTING CHEMOTAXIS PROTEIN I-RELATED"/>
    <property type="match status" value="1"/>
</dbReference>
<dbReference type="KEGG" id="cof:FOZ74_03660"/>
<evidence type="ECO:0000259" key="5">
    <source>
        <dbReference type="PROSITE" id="PS50111"/>
    </source>
</evidence>
<sequence>MSVRIKPTQAQIDEAETLYARMRAEAESGRVTLVLRGGKLCHTGWRAWPERVRGISLTGRIAGGLAVMALAMLVPDVVGLHDGTALLCRLGLGAAGVAGFTWVFHRRFAGAMQEAERFASDLAGCNLTTDVPTDFPGSLGALMRALRQIQVNLRAVIDDVRRGVEGFSHAAKEIAQGSVSLSERAESGASNLQETASAMEELTGTISQTAATTAAISQKSGECVTTATQGSQAVGEVREAMKNLQGSSARMSDIVSTIEGIAFQTNLLALNAAVEAARAGEQGRGFAVVAGEVRALAQRSADAAREIGGLIHSLVEGIANSASQMADVGQSMDAMVTSVQHVSDQVGDITTAAREQSAGVGQVNQAVAQLDSTMQQNAALAEEYAAAAQALRDLARSIDRSVAVFHLA</sequence>
<dbReference type="FunFam" id="1.10.287.950:FF:000001">
    <property type="entry name" value="Methyl-accepting chemotaxis sensory transducer"/>
    <property type="match status" value="1"/>
</dbReference>
<dbReference type="CDD" id="cd11386">
    <property type="entry name" value="MCP_signal"/>
    <property type="match status" value="1"/>
</dbReference>
<feature type="domain" description="HAMP" evidence="6">
    <location>
        <begin position="106"/>
        <end position="158"/>
    </location>
</feature>
<evidence type="ECO:0000256" key="4">
    <source>
        <dbReference type="PROSITE-ProRule" id="PRU00284"/>
    </source>
</evidence>
<dbReference type="GO" id="GO:0005886">
    <property type="term" value="C:plasma membrane"/>
    <property type="evidence" value="ECO:0007669"/>
    <property type="project" value="TreeGrafter"/>
</dbReference>
<dbReference type="EMBL" id="CP042344">
    <property type="protein sequence ID" value="QEA12204.1"/>
    <property type="molecule type" value="Genomic_DNA"/>
</dbReference>
<dbReference type="GO" id="GO:0007165">
    <property type="term" value="P:signal transduction"/>
    <property type="evidence" value="ECO:0007669"/>
    <property type="project" value="UniProtKB-KW"/>
</dbReference>
<name>A0A5B8RU39_9BURK</name>
<dbReference type="OrthoDB" id="9806477at2"/>
<evidence type="ECO:0000256" key="3">
    <source>
        <dbReference type="ARBA" id="ARBA00029447"/>
    </source>
</evidence>
<dbReference type="PRINTS" id="PR00260">
    <property type="entry name" value="CHEMTRNSDUCR"/>
</dbReference>
<dbReference type="GO" id="GO:0004888">
    <property type="term" value="F:transmembrane signaling receptor activity"/>
    <property type="evidence" value="ECO:0007669"/>
    <property type="project" value="InterPro"/>
</dbReference>
<evidence type="ECO:0000256" key="1">
    <source>
        <dbReference type="ARBA" id="ARBA00004370"/>
    </source>
</evidence>
<keyword evidence="4" id="KW-0807">Transducer</keyword>
<comment type="similarity">
    <text evidence="3">Belongs to the methyl-accepting chemotaxis (MCP) protein family.</text>
</comment>
<dbReference type="PROSITE" id="PS50111">
    <property type="entry name" value="CHEMOTAXIS_TRANSDUC_2"/>
    <property type="match status" value="1"/>
</dbReference>
<dbReference type="AlphaFoldDB" id="A0A5B8RU39"/>
<reference evidence="7 8" key="1">
    <citation type="submission" date="2019-07" db="EMBL/GenBank/DDBJ databases">
        <title>Complete genome sequence of Comamonas sp. NLF 7-7 isolated from livestock.</title>
        <authorList>
            <person name="Kim D.H."/>
            <person name="Kim J.G."/>
        </authorList>
    </citation>
    <scope>NUCLEOTIDE SEQUENCE [LARGE SCALE GENOMIC DNA]</scope>
    <source>
        <strain evidence="7 8">NLF 7-7</strain>
    </source>
</reference>
<feature type="domain" description="Methyl-accepting transducer" evidence="5">
    <location>
        <begin position="163"/>
        <end position="392"/>
    </location>
</feature>
<keyword evidence="8" id="KW-1185">Reference proteome</keyword>
<evidence type="ECO:0000259" key="6">
    <source>
        <dbReference type="PROSITE" id="PS50885"/>
    </source>
</evidence>
<dbReference type="Gene3D" id="1.10.287.950">
    <property type="entry name" value="Methyl-accepting chemotaxis protein"/>
    <property type="match status" value="1"/>
</dbReference>
<dbReference type="Pfam" id="PF00015">
    <property type="entry name" value="MCPsignal"/>
    <property type="match status" value="1"/>
</dbReference>
<accession>A0A5B8RU39</accession>
<dbReference type="PANTHER" id="PTHR43531">
    <property type="entry name" value="PROTEIN ICFG"/>
    <property type="match status" value="1"/>
</dbReference>
<protein>
    <submittedName>
        <fullName evidence="7">Chemotaxis protein</fullName>
    </submittedName>
</protein>
<dbReference type="GO" id="GO:0006935">
    <property type="term" value="P:chemotaxis"/>
    <property type="evidence" value="ECO:0007669"/>
    <property type="project" value="InterPro"/>
</dbReference>
<dbReference type="SMART" id="SM00283">
    <property type="entry name" value="MA"/>
    <property type="match status" value="1"/>
</dbReference>
<dbReference type="InterPro" id="IPR004089">
    <property type="entry name" value="MCPsignal_dom"/>
</dbReference>
<dbReference type="PROSITE" id="PS50885">
    <property type="entry name" value="HAMP"/>
    <property type="match status" value="1"/>
</dbReference>
<evidence type="ECO:0000313" key="7">
    <source>
        <dbReference type="EMBL" id="QEA12204.1"/>
    </source>
</evidence>
<dbReference type="SUPFAM" id="SSF58104">
    <property type="entry name" value="Methyl-accepting chemotaxis protein (MCP) signaling domain"/>
    <property type="match status" value="1"/>
</dbReference>
<evidence type="ECO:0000256" key="2">
    <source>
        <dbReference type="ARBA" id="ARBA00022481"/>
    </source>
</evidence>
<dbReference type="InterPro" id="IPR004090">
    <property type="entry name" value="Chemotax_Me-accpt_rcpt"/>
</dbReference>
<proteinExistence type="inferred from homology"/>